<dbReference type="RefSeq" id="WP_169385379.1">
    <property type="nucleotide sequence ID" value="NZ_JAAXLA010000105.1"/>
</dbReference>
<protein>
    <recommendedName>
        <fullName evidence="3">Htaa protein</fullName>
    </recommendedName>
</protein>
<evidence type="ECO:0000313" key="2">
    <source>
        <dbReference type="Proteomes" id="UP000820669"/>
    </source>
</evidence>
<keyword evidence="2" id="KW-1185">Reference proteome</keyword>
<dbReference type="Proteomes" id="UP000820669">
    <property type="component" value="Unassembled WGS sequence"/>
</dbReference>
<name>A0ABX1SN84_9PSEU</name>
<evidence type="ECO:0000313" key="1">
    <source>
        <dbReference type="EMBL" id="NMI01867.1"/>
    </source>
</evidence>
<reference evidence="1 2" key="1">
    <citation type="submission" date="2020-04" db="EMBL/GenBank/DDBJ databases">
        <authorList>
            <person name="Klaysubun C."/>
            <person name="Duangmal K."/>
            <person name="Lipun K."/>
        </authorList>
    </citation>
    <scope>NUCLEOTIDE SEQUENCE [LARGE SCALE GENOMIC DNA]</scope>
    <source>
        <strain evidence="1 2">K10HN5</strain>
    </source>
</reference>
<evidence type="ECO:0008006" key="3">
    <source>
        <dbReference type="Google" id="ProtNLM"/>
    </source>
</evidence>
<accession>A0ABX1SN84</accession>
<comment type="caution">
    <text evidence="1">The sequence shown here is derived from an EMBL/GenBank/DDBJ whole genome shotgun (WGS) entry which is preliminary data.</text>
</comment>
<organism evidence="1 2">
    <name type="scientific">Pseudonocardia acidicola</name>
    <dbReference type="NCBI Taxonomy" id="2724939"/>
    <lineage>
        <taxon>Bacteria</taxon>
        <taxon>Bacillati</taxon>
        <taxon>Actinomycetota</taxon>
        <taxon>Actinomycetes</taxon>
        <taxon>Pseudonocardiales</taxon>
        <taxon>Pseudonocardiaceae</taxon>
        <taxon>Pseudonocardia</taxon>
    </lineage>
</organism>
<gene>
    <name evidence="1" type="ORF">HF526_31905</name>
</gene>
<sequence>MSQGTEDVRLEASGQAHWGRHVPVDETTRTFCYEADSIVRVSFDTGETSHFRGFFAGMDVITEDGAVPQGHGYFRLTELESDGDGQSRAAAGAHELFGTLEWRQVDNRDTGVITVQRGTGRWSGATGTFDVGFPAFCAFDPAESYNTTEPIDTLFLLEGVGTLSR</sequence>
<proteinExistence type="predicted"/>
<dbReference type="EMBL" id="JAAXLA010000105">
    <property type="protein sequence ID" value="NMI01867.1"/>
    <property type="molecule type" value="Genomic_DNA"/>
</dbReference>